<feature type="region of interest" description="Disordered" evidence="1">
    <location>
        <begin position="13"/>
        <end position="77"/>
    </location>
</feature>
<reference evidence="4" key="1">
    <citation type="submission" date="2017-02" db="UniProtKB">
        <authorList>
            <consortium name="WormBaseParasite"/>
        </authorList>
    </citation>
    <scope>IDENTIFICATION</scope>
</reference>
<evidence type="ECO:0000256" key="1">
    <source>
        <dbReference type="SAM" id="MobiDB-lite"/>
    </source>
</evidence>
<evidence type="ECO:0000313" key="2">
    <source>
        <dbReference type="EMBL" id="VDK20167.1"/>
    </source>
</evidence>
<dbReference type="EMBL" id="UYRR01003520">
    <property type="protein sequence ID" value="VDK20167.1"/>
    <property type="molecule type" value="Genomic_DNA"/>
</dbReference>
<reference evidence="2 3" key="2">
    <citation type="submission" date="2018-11" db="EMBL/GenBank/DDBJ databases">
        <authorList>
            <consortium name="Pathogen Informatics"/>
        </authorList>
    </citation>
    <scope>NUCLEOTIDE SEQUENCE [LARGE SCALE GENOMIC DNA]</scope>
</reference>
<evidence type="ECO:0000313" key="4">
    <source>
        <dbReference type="WBParaSite" id="ASIM_0000272201-mRNA-1"/>
    </source>
</evidence>
<name>A0A0M3J592_ANISI</name>
<dbReference type="WBParaSite" id="ASIM_0000272201-mRNA-1">
    <property type="protein sequence ID" value="ASIM_0000272201-mRNA-1"/>
    <property type="gene ID" value="ASIM_0000272201"/>
</dbReference>
<dbReference type="Proteomes" id="UP000267096">
    <property type="component" value="Unassembled WGS sequence"/>
</dbReference>
<evidence type="ECO:0000313" key="3">
    <source>
        <dbReference type="Proteomes" id="UP000267096"/>
    </source>
</evidence>
<feature type="compositionally biased region" description="Acidic residues" evidence="1">
    <location>
        <begin position="38"/>
        <end position="48"/>
    </location>
</feature>
<feature type="compositionally biased region" description="Basic residues" evidence="1">
    <location>
        <begin position="52"/>
        <end position="77"/>
    </location>
</feature>
<gene>
    <name evidence="2" type="ORF">ASIM_LOCUS2574</name>
</gene>
<proteinExistence type="predicted"/>
<dbReference type="AlphaFoldDB" id="A0A0M3J592"/>
<protein>
    <submittedName>
        <fullName evidence="2 4">Uncharacterized protein</fullName>
    </submittedName>
</protein>
<organism evidence="4">
    <name type="scientific">Anisakis simplex</name>
    <name type="common">Herring worm</name>
    <dbReference type="NCBI Taxonomy" id="6269"/>
    <lineage>
        <taxon>Eukaryota</taxon>
        <taxon>Metazoa</taxon>
        <taxon>Ecdysozoa</taxon>
        <taxon>Nematoda</taxon>
        <taxon>Chromadorea</taxon>
        <taxon>Rhabditida</taxon>
        <taxon>Spirurina</taxon>
        <taxon>Ascaridomorpha</taxon>
        <taxon>Ascaridoidea</taxon>
        <taxon>Anisakidae</taxon>
        <taxon>Anisakis</taxon>
        <taxon>Anisakis simplex complex</taxon>
    </lineage>
</organism>
<keyword evidence="3" id="KW-1185">Reference proteome</keyword>
<accession>A0A0M3J592</accession>
<feature type="compositionally biased region" description="Basic and acidic residues" evidence="1">
    <location>
        <begin position="13"/>
        <end position="25"/>
    </location>
</feature>
<sequence length="77" mass="9114">MILVERVEEAIKSAKQEMREMEERKNRGKKRRKGAGSSDDEINDDAEENSTYRKKIKPTQKIHIRNKAAMFSKKKRH</sequence>